<dbReference type="InterPro" id="IPR013210">
    <property type="entry name" value="LRR_N_plant-typ"/>
</dbReference>
<dbReference type="PRINTS" id="PR00019">
    <property type="entry name" value="LEURICHRPT"/>
</dbReference>
<dbReference type="SUPFAM" id="SSF52058">
    <property type="entry name" value="L domain-like"/>
    <property type="match status" value="3"/>
</dbReference>
<comment type="caution">
    <text evidence="15">The sequence shown here is derived from an EMBL/GenBank/DDBJ whole genome shotgun (WGS) entry which is preliminary data.</text>
</comment>
<comment type="similarity">
    <text evidence="3">Belongs to the RLP family.</text>
</comment>
<dbReference type="InterPro" id="IPR003591">
    <property type="entry name" value="Leu-rich_rpt_typical-subtyp"/>
</dbReference>
<evidence type="ECO:0000259" key="14">
    <source>
        <dbReference type="Pfam" id="PF23598"/>
    </source>
</evidence>
<name>A0AAP0HAU9_9ASTR</name>
<feature type="signal peptide" evidence="12">
    <location>
        <begin position="1"/>
        <end position="26"/>
    </location>
</feature>
<keyword evidence="9" id="KW-1133">Transmembrane helix</keyword>
<evidence type="ECO:0000256" key="4">
    <source>
        <dbReference type="ARBA" id="ARBA00022475"/>
    </source>
</evidence>
<dbReference type="FunFam" id="3.80.10.10:FF:000095">
    <property type="entry name" value="LRR receptor-like serine/threonine-protein kinase GSO1"/>
    <property type="match status" value="1"/>
</dbReference>
<accession>A0AAP0HAU9</accession>
<dbReference type="Pfam" id="PF23598">
    <property type="entry name" value="LRR_14"/>
    <property type="match status" value="1"/>
</dbReference>
<gene>
    <name evidence="15" type="ORF">SSX86_001994</name>
</gene>
<evidence type="ECO:0000256" key="8">
    <source>
        <dbReference type="ARBA" id="ARBA00022737"/>
    </source>
</evidence>
<feature type="domain" description="Disease resistance R13L4/SHOC-2-like LRR" evidence="14">
    <location>
        <begin position="289"/>
        <end position="427"/>
    </location>
</feature>
<evidence type="ECO:0000313" key="15">
    <source>
        <dbReference type="EMBL" id="KAK9077937.1"/>
    </source>
</evidence>
<evidence type="ECO:0000256" key="3">
    <source>
        <dbReference type="ARBA" id="ARBA00009592"/>
    </source>
</evidence>
<dbReference type="GO" id="GO:0051707">
    <property type="term" value="P:response to other organism"/>
    <property type="evidence" value="ECO:0007669"/>
    <property type="project" value="UniProtKB-ARBA"/>
</dbReference>
<evidence type="ECO:0000256" key="10">
    <source>
        <dbReference type="ARBA" id="ARBA00023136"/>
    </source>
</evidence>
<reference evidence="15 16" key="1">
    <citation type="submission" date="2024-04" db="EMBL/GenBank/DDBJ databases">
        <title>The reference genome of an endangered Asteraceae, Deinandra increscens subsp. villosa, native to the Central Coast of California.</title>
        <authorList>
            <person name="Guilliams M."/>
            <person name="Hasenstab-Lehman K."/>
            <person name="Meyer R."/>
            <person name="Mcevoy S."/>
        </authorList>
    </citation>
    <scope>NUCLEOTIDE SEQUENCE [LARGE SCALE GENOMIC DNA]</scope>
    <source>
        <tissue evidence="15">Leaf</tissue>
    </source>
</reference>
<proteinExistence type="inferred from homology"/>
<comment type="subcellular location">
    <subcellularLocation>
        <location evidence="2">Cell membrane</location>
    </subcellularLocation>
    <subcellularLocation>
        <location evidence="1">Membrane</location>
        <topology evidence="1">Single-pass membrane protein</topology>
    </subcellularLocation>
</comment>
<dbReference type="FunFam" id="3.80.10.10:FF:000213">
    <property type="entry name" value="Tyrosine-sulfated glycopeptide receptor 1"/>
    <property type="match status" value="1"/>
</dbReference>
<keyword evidence="5" id="KW-0433">Leucine-rich repeat</keyword>
<keyword evidence="16" id="KW-1185">Reference proteome</keyword>
<dbReference type="PROSITE" id="PS51450">
    <property type="entry name" value="LRR"/>
    <property type="match status" value="1"/>
</dbReference>
<dbReference type="Pfam" id="PF13855">
    <property type="entry name" value="LRR_8"/>
    <property type="match status" value="1"/>
</dbReference>
<sequence>MTSPNFSPLILLHMLLNSYLHLSAYSSSFVCDPQQRLALLHFKQKFTISNDVYNDMECERQSGSTSGSNPKMTTWNVSTDCCRWDGVTCDSMTGDVIGLDLGCSKLQGTIDSNSSLFLIPRLRSLNLAFNDFGSSNLPPEIGRFASSLTHLNLSNSIFSGRLPLDIVHLSKLVSLDLSINHFDSVHPQFFNKLFKNVTRLRELSLRYIKINSTLPSNLSSSLTSLDLSGTQLQGELTDDIFNLPNLQKLDLSLNIALTGSLPRVNSSRNIPLRLLDLSQTGITGDIPASISNLGSLEVLNLYDCKLSGILPRFLGNLSHLVTLNIKSANIGGMIPSSVTSLTQLVTLDLSDNYLTGIPASSNITGLQRLVQLDLSRNLLIGVIPSWFSLLTSLEEIHLPSNMLSGVIPSGLFKISSLEVLDFSYNKLEGTIPSEFTLPSLRFLMLDNNQLVGRLDLLDEDLIPQSFLQLVNITYIALGHNNFSGVWGLDILLSILTNLQGLDLSYSGLSVVTTNVNQSVNPEFYALRLASCKLTVFPEFLRSAKQLSVLDLSHNDIHGQLPSWTGEMWMDSLSGFDLSHNFITGLHHHLPWNYLLHLILEYNLIEGPFPLSICKMNFIQIIDLSDNNFNGTIPNCLGYFKDLVMVDLGNNAFHGTFPMINGCEQLGELNLNSNLFDGRLPRSLAKCVALEVLDVGNNQIDDEFPHWLETLPKFKVLVLRSNNFHGSITSSRKTDFQFSKLRILDISQNKFSGTLPSKYFRNLKAMMNVSDEETEENYTKSPIGWKIYYHTTVIMKGMSYELVRILTTLTTIDISNNLFEGSILDIIGSLMSLKVLNLSHNGLTGHIPYVLGNISKIESLDLSWNQLVGEIPQQLTALTFLAVLNLSQNHLEGRIPQERQFNTFDVNSYLGNPELCGFPLPKKCENNQETYQNSVQPDDSQDTESAFTWKEVMLGYGCGTILGSVMGYLMLSTGRPKWFNTLADAAEDMVNSRQKKRIYVYIRK</sequence>
<evidence type="ECO:0000256" key="5">
    <source>
        <dbReference type="ARBA" id="ARBA00022614"/>
    </source>
</evidence>
<feature type="chain" id="PRO_5042920599" description="Leucine-rich repeat-containing N-terminal plant-type domain-containing protein" evidence="12">
    <location>
        <begin position="27"/>
        <end position="1003"/>
    </location>
</feature>
<dbReference type="InterPro" id="IPR001611">
    <property type="entry name" value="Leu-rich_rpt"/>
</dbReference>
<dbReference type="InterPro" id="IPR055414">
    <property type="entry name" value="LRR_R13L4/SHOC2-like"/>
</dbReference>
<evidence type="ECO:0000256" key="12">
    <source>
        <dbReference type="SAM" id="SignalP"/>
    </source>
</evidence>
<dbReference type="SMART" id="SM00369">
    <property type="entry name" value="LRR_TYP"/>
    <property type="match status" value="13"/>
</dbReference>
<keyword evidence="10" id="KW-0472">Membrane</keyword>
<protein>
    <recommendedName>
        <fullName evidence="17">Leucine-rich repeat-containing N-terminal plant-type domain-containing protein</fullName>
    </recommendedName>
</protein>
<dbReference type="InterPro" id="IPR052595">
    <property type="entry name" value="LRRC69/RLP"/>
</dbReference>
<evidence type="ECO:0000256" key="1">
    <source>
        <dbReference type="ARBA" id="ARBA00004167"/>
    </source>
</evidence>
<keyword evidence="7 12" id="KW-0732">Signal</keyword>
<dbReference type="EMBL" id="JBCNJP010000006">
    <property type="protein sequence ID" value="KAK9077937.1"/>
    <property type="molecule type" value="Genomic_DNA"/>
</dbReference>
<dbReference type="PANTHER" id="PTHR48057:SF29">
    <property type="entry name" value="OS02G0609900 PROTEIN"/>
    <property type="match status" value="1"/>
</dbReference>
<evidence type="ECO:0000256" key="6">
    <source>
        <dbReference type="ARBA" id="ARBA00022692"/>
    </source>
</evidence>
<dbReference type="GO" id="GO:0006952">
    <property type="term" value="P:defense response"/>
    <property type="evidence" value="ECO:0007669"/>
    <property type="project" value="UniProtKB-ARBA"/>
</dbReference>
<dbReference type="GO" id="GO:0005886">
    <property type="term" value="C:plasma membrane"/>
    <property type="evidence" value="ECO:0007669"/>
    <property type="project" value="UniProtKB-SubCell"/>
</dbReference>
<keyword evidence="11" id="KW-0325">Glycoprotein</keyword>
<keyword evidence="4" id="KW-1003">Cell membrane</keyword>
<dbReference type="Proteomes" id="UP001408789">
    <property type="component" value="Unassembled WGS sequence"/>
</dbReference>
<evidence type="ECO:0000256" key="2">
    <source>
        <dbReference type="ARBA" id="ARBA00004236"/>
    </source>
</evidence>
<keyword evidence="8" id="KW-0677">Repeat</keyword>
<evidence type="ECO:0000313" key="16">
    <source>
        <dbReference type="Proteomes" id="UP001408789"/>
    </source>
</evidence>
<evidence type="ECO:0008006" key="17">
    <source>
        <dbReference type="Google" id="ProtNLM"/>
    </source>
</evidence>
<dbReference type="PANTHER" id="PTHR48057">
    <property type="entry name" value="LEUCINE-RICH REPEAT SERINE/THREONINE-PROTEIN KINASE 1"/>
    <property type="match status" value="1"/>
</dbReference>
<dbReference type="Pfam" id="PF00560">
    <property type="entry name" value="LRR_1"/>
    <property type="match status" value="5"/>
</dbReference>
<dbReference type="InterPro" id="IPR032675">
    <property type="entry name" value="LRR_dom_sf"/>
</dbReference>
<organism evidence="15 16">
    <name type="scientific">Deinandra increscens subsp. villosa</name>
    <dbReference type="NCBI Taxonomy" id="3103831"/>
    <lineage>
        <taxon>Eukaryota</taxon>
        <taxon>Viridiplantae</taxon>
        <taxon>Streptophyta</taxon>
        <taxon>Embryophyta</taxon>
        <taxon>Tracheophyta</taxon>
        <taxon>Spermatophyta</taxon>
        <taxon>Magnoliopsida</taxon>
        <taxon>eudicotyledons</taxon>
        <taxon>Gunneridae</taxon>
        <taxon>Pentapetalae</taxon>
        <taxon>asterids</taxon>
        <taxon>campanulids</taxon>
        <taxon>Asterales</taxon>
        <taxon>Asteraceae</taxon>
        <taxon>Asteroideae</taxon>
        <taxon>Heliantheae alliance</taxon>
        <taxon>Madieae</taxon>
        <taxon>Madiinae</taxon>
        <taxon>Deinandra</taxon>
    </lineage>
</organism>
<dbReference type="Gene3D" id="3.80.10.10">
    <property type="entry name" value="Ribonuclease Inhibitor"/>
    <property type="match status" value="5"/>
</dbReference>
<dbReference type="Pfam" id="PF08263">
    <property type="entry name" value="LRRNT_2"/>
    <property type="match status" value="2"/>
</dbReference>
<evidence type="ECO:0000256" key="11">
    <source>
        <dbReference type="ARBA" id="ARBA00023180"/>
    </source>
</evidence>
<feature type="domain" description="Leucine-rich repeat-containing N-terminal plant-type" evidence="13">
    <location>
        <begin position="33"/>
        <end position="47"/>
    </location>
</feature>
<dbReference type="AlphaFoldDB" id="A0AAP0HAU9"/>
<evidence type="ECO:0000256" key="9">
    <source>
        <dbReference type="ARBA" id="ARBA00022989"/>
    </source>
</evidence>
<keyword evidence="6" id="KW-0812">Transmembrane</keyword>
<feature type="domain" description="Leucine-rich repeat-containing N-terminal plant-type" evidence="13">
    <location>
        <begin position="69"/>
        <end position="90"/>
    </location>
</feature>
<evidence type="ECO:0000256" key="7">
    <source>
        <dbReference type="ARBA" id="ARBA00022729"/>
    </source>
</evidence>
<evidence type="ECO:0000259" key="13">
    <source>
        <dbReference type="Pfam" id="PF08263"/>
    </source>
</evidence>